<dbReference type="GO" id="GO:0046872">
    <property type="term" value="F:metal ion binding"/>
    <property type="evidence" value="ECO:0007669"/>
    <property type="project" value="UniProtKB-KW"/>
</dbReference>
<dbReference type="InterPro" id="IPR025657">
    <property type="entry name" value="RadC_JAB"/>
</dbReference>
<dbReference type="PANTHER" id="PTHR30471">
    <property type="entry name" value="DNA REPAIR PROTEIN RADC"/>
    <property type="match status" value="1"/>
</dbReference>
<dbReference type="CDD" id="cd08071">
    <property type="entry name" value="MPN_DUF2466"/>
    <property type="match status" value="1"/>
</dbReference>
<reference evidence="7" key="1">
    <citation type="journal article" date="2015" name="Nature">
        <title>Complex archaea that bridge the gap between prokaryotes and eukaryotes.</title>
        <authorList>
            <person name="Spang A."/>
            <person name="Saw J.H."/>
            <person name="Jorgensen S.L."/>
            <person name="Zaremba-Niedzwiedzka K."/>
            <person name="Martijn J."/>
            <person name="Lind A.E."/>
            <person name="van Eijk R."/>
            <person name="Schleper C."/>
            <person name="Guy L."/>
            <person name="Ettema T.J."/>
        </authorList>
    </citation>
    <scope>NUCLEOTIDE SEQUENCE</scope>
</reference>
<evidence type="ECO:0000313" key="7">
    <source>
        <dbReference type="EMBL" id="KKL82678.1"/>
    </source>
</evidence>
<dbReference type="InterPro" id="IPR001405">
    <property type="entry name" value="UPF0758"/>
</dbReference>
<dbReference type="PANTHER" id="PTHR30471:SF3">
    <property type="entry name" value="UPF0758 PROTEIN YEES-RELATED"/>
    <property type="match status" value="1"/>
</dbReference>
<organism evidence="7">
    <name type="scientific">marine sediment metagenome</name>
    <dbReference type="NCBI Taxonomy" id="412755"/>
    <lineage>
        <taxon>unclassified sequences</taxon>
        <taxon>metagenomes</taxon>
        <taxon>ecological metagenomes</taxon>
    </lineage>
</organism>
<evidence type="ECO:0000256" key="5">
    <source>
        <dbReference type="ARBA" id="ARBA00023049"/>
    </source>
</evidence>
<dbReference type="Pfam" id="PF04002">
    <property type="entry name" value="RadC"/>
    <property type="match status" value="1"/>
</dbReference>
<keyword evidence="4" id="KW-0862">Zinc</keyword>
<dbReference type="AlphaFoldDB" id="A0A0F9F8P7"/>
<dbReference type="PROSITE" id="PS50249">
    <property type="entry name" value="MPN"/>
    <property type="match status" value="1"/>
</dbReference>
<feature type="domain" description="MPN" evidence="6">
    <location>
        <begin position="56"/>
        <end position="182"/>
    </location>
</feature>
<dbReference type="EMBL" id="LAZR01022205">
    <property type="protein sequence ID" value="KKL82678.1"/>
    <property type="molecule type" value="Genomic_DNA"/>
</dbReference>
<evidence type="ECO:0000256" key="4">
    <source>
        <dbReference type="ARBA" id="ARBA00022833"/>
    </source>
</evidence>
<proteinExistence type="predicted"/>
<evidence type="ECO:0000256" key="1">
    <source>
        <dbReference type="ARBA" id="ARBA00022670"/>
    </source>
</evidence>
<dbReference type="InterPro" id="IPR037518">
    <property type="entry name" value="MPN"/>
</dbReference>
<gene>
    <name evidence="7" type="ORF">LCGC14_1982340</name>
</gene>
<dbReference type="GO" id="GO:0006508">
    <property type="term" value="P:proteolysis"/>
    <property type="evidence" value="ECO:0007669"/>
    <property type="project" value="UniProtKB-KW"/>
</dbReference>
<keyword evidence="5" id="KW-0482">Metalloprotease</keyword>
<evidence type="ECO:0000256" key="3">
    <source>
        <dbReference type="ARBA" id="ARBA00022801"/>
    </source>
</evidence>
<dbReference type="InterPro" id="IPR020891">
    <property type="entry name" value="UPF0758_CS"/>
</dbReference>
<keyword evidence="2" id="KW-0479">Metal-binding</keyword>
<dbReference type="Gene3D" id="3.40.140.10">
    <property type="entry name" value="Cytidine Deaminase, domain 2"/>
    <property type="match status" value="1"/>
</dbReference>
<name>A0A0F9F8P7_9ZZZZ</name>
<sequence length="182" mass="20186">MVPYCYRANTKSKEGVPHESCALFFIINLNSKTMKNEVNEIKISYCEKLGTIDSEPLTAPYKVAELLYQNWDKDTIGLHETFKVLLFNQANKVKGVYQASTGGLTGTLVDLRLLFAVVLKSLSTSIVIAHNHPSGTSRASDADIKLTRRVKKAAELFDITVLDHVIILPNGGYFSFSENGLM</sequence>
<dbReference type="PROSITE" id="PS01302">
    <property type="entry name" value="UPF0758"/>
    <property type="match status" value="1"/>
</dbReference>
<evidence type="ECO:0000259" key="6">
    <source>
        <dbReference type="PROSITE" id="PS50249"/>
    </source>
</evidence>
<evidence type="ECO:0000256" key="2">
    <source>
        <dbReference type="ARBA" id="ARBA00022723"/>
    </source>
</evidence>
<protein>
    <recommendedName>
        <fullName evidence="6">MPN domain-containing protein</fullName>
    </recommendedName>
</protein>
<comment type="caution">
    <text evidence="7">The sequence shown here is derived from an EMBL/GenBank/DDBJ whole genome shotgun (WGS) entry which is preliminary data.</text>
</comment>
<keyword evidence="3" id="KW-0378">Hydrolase</keyword>
<accession>A0A0F9F8P7</accession>
<keyword evidence="1" id="KW-0645">Protease</keyword>
<dbReference type="GO" id="GO:0008237">
    <property type="term" value="F:metallopeptidase activity"/>
    <property type="evidence" value="ECO:0007669"/>
    <property type="project" value="UniProtKB-KW"/>
</dbReference>